<dbReference type="AlphaFoldDB" id="A0AAD8IMB8"/>
<dbReference type="Proteomes" id="UP001237642">
    <property type="component" value="Unassembled WGS sequence"/>
</dbReference>
<evidence type="ECO:0000313" key="3">
    <source>
        <dbReference type="Proteomes" id="UP001237642"/>
    </source>
</evidence>
<dbReference type="InterPro" id="IPR036047">
    <property type="entry name" value="F-box-like_dom_sf"/>
</dbReference>
<dbReference type="Pfam" id="PF08268">
    <property type="entry name" value="FBA_3"/>
    <property type="match status" value="1"/>
</dbReference>
<reference evidence="2" key="1">
    <citation type="submission" date="2023-02" db="EMBL/GenBank/DDBJ databases">
        <title>Genome of toxic invasive species Heracleum sosnowskyi carries increased number of genes despite the absence of recent whole-genome duplications.</title>
        <authorList>
            <person name="Schelkunov M."/>
            <person name="Shtratnikova V."/>
            <person name="Makarenko M."/>
            <person name="Klepikova A."/>
            <person name="Omelchenko D."/>
            <person name="Novikova G."/>
            <person name="Obukhova E."/>
            <person name="Bogdanov V."/>
            <person name="Penin A."/>
            <person name="Logacheva M."/>
        </authorList>
    </citation>
    <scope>NUCLEOTIDE SEQUENCE</scope>
    <source>
        <strain evidence="2">Hsosn_3</strain>
        <tissue evidence="2">Leaf</tissue>
    </source>
</reference>
<dbReference type="InterPro" id="IPR017451">
    <property type="entry name" value="F-box-assoc_interact_dom"/>
</dbReference>
<keyword evidence="3" id="KW-1185">Reference proteome</keyword>
<feature type="domain" description="F-box associated beta-propeller type 3" evidence="1">
    <location>
        <begin position="70"/>
        <end position="267"/>
    </location>
</feature>
<comment type="caution">
    <text evidence="2">The sequence shown here is derived from an EMBL/GenBank/DDBJ whole genome shotgun (WGS) entry which is preliminary data.</text>
</comment>
<dbReference type="SUPFAM" id="SSF52200">
    <property type="entry name" value="Toll/Interleukin receptor TIR domain"/>
    <property type="match status" value="1"/>
</dbReference>
<dbReference type="PANTHER" id="PTHR31111">
    <property type="entry name" value="BNAA05G37150D PROTEIN-RELATED"/>
    <property type="match status" value="1"/>
</dbReference>
<protein>
    <recommendedName>
        <fullName evidence="1">F-box associated beta-propeller type 3 domain-containing protein</fullName>
    </recommendedName>
</protein>
<evidence type="ECO:0000259" key="1">
    <source>
        <dbReference type="Pfam" id="PF08268"/>
    </source>
</evidence>
<accession>A0AAD8IMB8</accession>
<name>A0AAD8IMB8_9APIA</name>
<dbReference type="SUPFAM" id="SSF81383">
    <property type="entry name" value="F-box domain"/>
    <property type="match status" value="1"/>
</dbReference>
<dbReference type="PANTHER" id="PTHR31111:SF136">
    <property type="entry name" value="F-BOX ASSOCIATED DOMAIN-CONTAINING PROTEIN"/>
    <property type="match status" value="1"/>
</dbReference>
<dbReference type="InterPro" id="IPR035897">
    <property type="entry name" value="Toll_tir_struct_dom_sf"/>
</dbReference>
<dbReference type="Gene3D" id="3.40.50.10140">
    <property type="entry name" value="Toll/interleukin-1 receptor homology (TIR) domain"/>
    <property type="match status" value="1"/>
</dbReference>
<sequence length="458" mass="51437">MGSSSEKKTKEQQLPEDVLFSDIFIKLSAKSVLSLKPVRKSWYSSIKNPKFVDRFLTNSFNRPDGTCLLLTTYDQALSQQYFISSTTDESLERASVCFLSVLETETELAVSQNVNGMFCIYPPAHVTYYQESVDDVYVFNPSTREFLSVPGLPNPPSKNWPGFNFNMISYFFGFDVGSKEYKVLGVCCDVSGVGLRVYGEVECGIFTLGSSNAWRVVKVPVPVSFDPCTPGVCVNGAIHWLIKEQRVILAFDLAHEVFRIIKLEDGIGSGTGMGVATLSYQLQAGDDGDGYVDYNDEDEDEHVDDDFEEETRLWPCLIQVGSSLAVLEYDDADLRMWVLKDYQNEQWVMESMDYPYDWNLMHAMPCGSSHTSGLILLNNLKRLIPVLCHSTTFSGEKRILCGQGSLFLSHVFLSFRGETCNNFTCFLYEALKSQGFVAFMDKSDMHVGEVELTSKEGI</sequence>
<dbReference type="InterPro" id="IPR013187">
    <property type="entry name" value="F-box-assoc_dom_typ3"/>
</dbReference>
<gene>
    <name evidence="2" type="ORF">POM88_016518</name>
</gene>
<evidence type="ECO:0000313" key="2">
    <source>
        <dbReference type="EMBL" id="KAK1388340.1"/>
    </source>
</evidence>
<reference evidence="2" key="2">
    <citation type="submission" date="2023-05" db="EMBL/GenBank/DDBJ databases">
        <authorList>
            <person name="Schelkunov M.I."/>
        </authorList>
    </citation>
    <scope>NUCLEOTIDE SEQUENCE</scope>
    <source>
        <strain evidence="2">Hsosn_3</strain>
        <tissue evidence="2">Leaf</tissue>
    </source>
</reference>
<proteinExistence type="predicted"/>
<dbReference type="EMBL" id="JAUIZM010000004">
    <property type="protein sequence ID" value="KAK1388340.1"/>
    <property type="molecule type" value="Genomic_DNA"/>
</dbReference>
<dbReference type="NCBIfam" id="TIGR01640">
    <property type="entry name" value="F_box_assoc_1"/>
    <property type="match status" value="1"/>
</dbReference>
<organism evidence="2 3">
    <name type="scientific">Heracleum sosnowskyi</name>
    <dbReference type="NCBI Taxonomy" id="360622"/>
    <lineage>
        <taxon>Eukaryota</taxon>
        <taxon>Viridiplantae</taxon>
        <taxon>Streptophyta</taxon>
        <taxon>Embryophyta</taxon>
        <taxon>Tracheophyta</taxon>
        <taxon>Spermatophyta</taxon>
        <taxon>Magnoliopsida</taxon>
        <taxon>eudicotyledons</taxon>
        <taxon>Gunneridae</taxon>
        <taxon>Pentapetalae</taxon>
        <taxon>asterids</taxon>
        <taxon>campanulids</taxon>
        <taxon>Apiales</taxon>
        <taxon>Apiaceae</taxon>
        <taxon>Apioideae</taxon>
        <taxon>apioid superclade</taxon>
        <taxon>Tordylieae</taxon>
        <taxon>Tordyliinae</taxon>
        <taxon>Heracleum</taxon>
    </lineage>
</organism>